<keyword evidence="10" id="KW-0614">Plasmid</keyword>
<dbReference type="HOGENOM" id="CLU_019602_1_0_5"/>
<feature type="transmembrane region" description="Helical" evidence="8">
    <location>
        <begin position="186"/>
        <end position="207"/>
    </location>
</feature>
<feature type="transmembrane region" description="Helical" evidence="8">
    <location>
        <begin position="12"/>
        <end position="41"/>
    </location>
</feature>
<name>A0A068TEH0_NEOGA</name>
<protein>
    <submittedName>
        <fullName evidence="10">Amino ABC transporter, permease, 3-TM region, His/Glu/Gln/Arg/opine family domain protein</fullName>
    </submittedName>
</protein>
<dbReference type="PATRIC" id="fig|1028801.3.peg.4624"/>
<reference evidence="11" key="1">
    <citation type="journal article" date="2014" name="BMC Genomics">
        <title>Genome sequencing of two Neorhizobium galegae strains reveals a noeT gene responsible for the unusual acetylation of the nodulation factors.</title>
        <authorList>
            <person name="Osterman J."/>
            <person name="Marsh J."/>
            <person name="Laine P.K."/>
            <person name="Zeng Z."/>
            <person name="Alatalo E."/>
            <person name="Sullivan J.T."/>
            <person name="Young J.P."/>
            <person name="Thomas-Oates J."/>
            <person name="Paulin L."/>
            <person name="Lindstrom K."/>
        </authorList>
    </citation>
    <scope>NUCLEOTIDE SEQUENCE [LARGE SCALE GENOMIC DNA]</scope>
    <source>
        <strain evidence="11">HAMBI 1141</strain>
        <plasmid evidence="11">II</plasmid>
    </source>
</reference>
<dbReference type="PROSITE" id="PS50928">
    <property type="entry name" value="ABC_TM1"/>
    <property type="match status" value="1"/>
</dbReference>
<dbReference type="Pfam" id="PF00528">
    <property type="entry name" value="BPD_transp_1"/>
    <property type="match status" value="1"/>
</dbReference>
<evidence type="ECO:0000259" key="9">
    <source>
        <dbReference type="PROSITE" id="PS50928"/>
    </source>
</evidence>
<evidence type="ECO:0000256" key="5">
    <source>
        <dbReference type="ARBA" id="ARBA00022692"/>
    </source>
</evidence>
<evidence type="ECO:0000256" key="1">
    <source>
        <dbReference type="ARBA" id="ARBA00004429"/>
    </source>
</evidence>
<geneLocation type="plasmid" evidence="11">
    <name>II</name>
</geneLocation>
<evidence type="ECO:0000256" key="2">
    <source>
        <dbReference type="ARBA" id="ARBA00010072"/>
    </source>
</evidence>
<dbReference type="eggNOG" id="COG0765">
    <property type="taxonomic scope" value="Bacteria"/>
</dbReference>
<evidence type="ECO:0000313" key="11">
    <source>
        <dbReference type="Proteomes" id="UP000028186"/>
    </source>
</evidence>
<gene>
    <name evidence="10" type="ORF">RG1141_PA00310</name>
</gene>
<dbReference type="EMBL" id="HG938356">
    <property type="protein sequence ID" value="CDN56867.1"/>
    <property type="molecule type" value="Genomic_DNA"/>
</dbReference>
<evidence type="ECO:0000256" key="7">
    <source>
        <dbReference type="ARBA" id="ARBA00023136"/>
    </source>
</evidence>
<dbReference type="CDD" id="cd06261">
    <property type="entry name" value="TM_PBP2"/>
    <property type="match status" value="1"/>
</dbReference>
<comment type="similarity">
    <text evidence="2">Belongs to the binding-protein-dependent transport system permease family. HisMQ subfamily.</text>
</comment>
<evidence type="ECO:0000256" key="8">
    <source>
        <dbReference type="RuleBase" id="RU363032"/>
    </source>
</evidence>
<dbReference type="PANTHER" id="PTHR30614:SF34">
    <property type="entry name" value="BLR6398 PROTEIN"/>
    <property type="match status" value="1"/>
</dbReference>
<dbReference type="AlphaFoldDB" id="A0A068TEH0"/>
<dbReference type="InterPro" id="IPR010065">
    <property type="entry name" value="AA_ABC_transptr_permease_3TM"/>
</dbReference>
<evidence type="ECO:0000256" key="3">
    <source>
        <dbReference type="ARBA" id="ARBA00022448"/>
    </source>
</evidence>
<keyword evidence="3 8" id="KW-0813">Transport</keyword>
<dbReference type="InterPro" id="IPR043429">
    <property type="entry name" value="ArtM/GltK/GlnP/TcyL/YhdX-like"/>
</dbReference>
<dbReference type="GO" id="GO:0022857">
    <property type="term" value="F:transmembrane transporter activity"/>
    <property type="evidence" value="ECO:0007669"/>
    <property type="project" value="InterPro"/>
</dbReference>
<dbReference type="Gene3D" id="1.10.3720.10">
    <property type="entry name" value="MetI-like"/>
    <property type="match status" value="1"/>
</dbReference>
<sequence length="220" mass="24109">MPLIRPFGINEFWIIVLAAQWTIALSAIAFAGGGIGGLLIALMRVSDAKWLRLIATGFIRVFQGTPLLMQLFLVFFGMNILGFAINPWLAATVALTLHASAFLGEIWRGCIEAVPPGQREAATALGLRYYNRMRYIVLPQASKIAVAPTVGFLVQLIKGTSLAAIIGFTELTRQGQIINNATFSPFMVFGTVAAVYFVLCWPLSVLARRMELRFSRATAR</sequence>
<evidence type="ECO:0000256" key="6">
    <source>
        <dbReference type="ARBA" id="ARBA00022989"/>
    </source>
</evidence>
<keyword evidence="6 8" id="KW-1133">Transmembrane helix</keyword>
<proteinExistence type="inferred from homology"/>
<organism evidence="10 11">
    <name type="scientific">Neorhizobium galegae bv. officinalis bv. officinalis str. HAMBI 1141</name>
    <dbReference type="NCBI Taxonomy" id="1028801"/>
    <lineage>
        <taxon>Bacteria</taxon>
        <taxon>Pseudomonadati</taxon>
        <taxon>Pseudomonadota</taxon>
        <taxon>Alphaproteobacteria</taxon>
        <taxon>Hyphomicrobiales</taxon>
        <taxon>Rhizobiaceae</taxon>
        <taxon>Rhizobium/Agrobacterium group</taxon>
        <taxon>Neorhizobium</taxon>
    </lineage>
</organism>
<dbReference type="GO" id="GO:0043190">
    <property type="term" value="C:ATP-binding cassette (ABC) transporter complex"/>
    <property type="evidence" value="ECO:0007669"/>
    <property type="project" value="InterPro"/>
</dbReference>
<dbReference type="Proteomes" id="UP000028186">
    <property type="component" value="Plasmid pHAMBI1141a"/>
</dbReference>
<dbReference type="InterPro" id="IPR000515">
    <property type="entry name" value="MetI-like"/>
</dbReference>
<keyword evidence="7 8" id="KW-0472">Membrane</keyword>
<feature type="transmembrane region" description="Helical" evidence="8">
    <location>
        <begin position="144"/>
        <end position="166"/>
    </location>
</feature>
<evidence type="ECO:0000256" key="4">
    <source>
        <dbReference type="ARBA" id="ARBA00022475"/>
    </source>
</evidence>
<feature type="domain" description="ABC transmembrane type-1" evidence="9">
    <location>
        <begin position="19"/>
        <end position="207"/>
    </location>
</feature>
<dbReference type="SUPFAM" id="SSF161098">
    <property type="entry name" value="MetI-like"/>
    <property type="match status" value="1"/>
</dbReference>
<dbReference type="InterPro" id="IPR035906">
    <property type="entry name" value="MetI-like_sf"/>
</dbReference>
<comment type="subcellular location">
    <subcellularLocation>
        <location evidence="1">Cell inner membrane</location>
        <topology evidence="1">Multi-pass membrane protein</topology>
    </subcellularLocation>
    <subcellularLocation>
        <location evidence="8">Cell membrane</location>
        <topology evidence="8">Multi-pass membrane protein</topology>
    </subcellularLocation>
</comment>
<keyword evidence="4" id="KW-1003">Cell membrane</keyword>
<dbReference type="PANTHER" id="PTHR30614">
    <property type="entry name" value="MEMBRANE COMPONENT OF AMINO ACID ABC TRANSPORTER"/>
    <property type="match status" value="1"/>
</dbReference>
<dbReference type="KEGG" id="ngl:RG1141_PA00310"/>
<accession>A0A068TEH0</accession>
<keyword evidence="5 8" id="KW-0812">Transmembrane</keyword>
<dbReference type="GO" id="GO:0006865">
    <property type="term" value="P:amino acid transport"/>
    <property type="evidence" value="ECO:0007669"/>
    <property type="project" value="TreeGrafter"/>
</dbReference>
<evidence type="ECO:0000313" key="10">
    <source>
        <dbReference type="EMBL" id="CDN56867.1"/>
    </source>
</evidence>
<dbReference type="NCBIfam" id="TIGR01726">
    <property type="entry name" value="HEQRo_perm_3TM"/>
    <property type="match status" value="1"/>
</dbReference>